<dbReference type="SMART" id="SM00267">
    <property type="entry name" value="GGDEF"/>
    <property type="match status" value="1"/>
</dbReference>
<feature type="domain" description="EAL" evidence="2">
    <location>
        <begin position="258"/>
        <end position="512"/>
    </location>
</feature>
<dbReference type="InterPro" id="IPR050706">
    <property type="entry name" value="Cyclic-di-GMP_PDE-like"/>
</dbReference>
<accession>A0A2T0B690</accession>
<dbReference type="SMART" id="SM00052">
    <property type="entry name" value="EAL"/>
    <property type="match status" value="1"/>
</dbReference>
<keyword evidence="1" id="KW-0472">Membrane</keyword>
<keyword evidence="1" id="KW-0812">Transmembrane</keyword>
<dbReference type="SUPFAM" id="SSF141868">
    <property type="entry name" value="EAL domain-like"/>
    <property type="match status" value="1"/>
</dbReference>
<evidence type="ECO:0000313" key="4">
    <source>
        <dbReference type="EMBL" id="PRR79409.1"/>
    </source>
</evidence>
<dbReference type="Proteomes" id="UP000239706">
    <property type="component" value="Unassembled WGS sequence"/>
</dbReference>
<dbReference type="CDD" id="cd01948">
    <property type="entry name" value="EAL"/>
    <property type="match status" value="1"/>
</dbReference>
<reference evidence="4 5" key="1">
    <citation type="submission" date="2018-03" db="EMBL/GenBank/DDBJ databases">
        <title>Genome sequence of Clostridium liquoris DSM 100320.</title>
        <authorList>
            <person name="Poehlein A."/>
            <person name="Daniel R."/>
        </authorList>
    </citation>
    <scope>NUCLEOTIDE SEQUENCE [LARGE SCALE GENOMIC DNA]</scope>
    <source>
        <strain evidence="4 5">DSM 100320</strain>
    </source>
</reference>
<organism evidence="4 5">
    <name type="scientific">Clostridium liquoris</name>
    <dbReference type="NCBI Taxonomy" id="1289519"/>
    <lineage>
        <taxon>Bacteria</taxon>
        <taxon>Bacillati</taxon>
        <taxon>Bacillota</taxon>
        <taxon>Clostridia</taxon>
        <taxon>Eubacteriales</taxon>
        <taxon>Clostridiaceae</taxon>
        <taxon>Clostridium</taxon>
    </lineage>
</organism>
<dbReference type="NCBIfam" id="TIGR00254">
    <property type="entry name" value="GGDEF"/>
    <property type="match status" value="1"/>
</dbReference>
<dbReference type="PROSITE" id="PS50883">
    <property type="entry name" value="EAL"/>
    <property type="match status" value="1"/>
</dbReference>
<sequence length="516" mass="59293">MNIKNTKGKLNKYILVQIALVTLLLILFQSTFYKYKMNMLMYNSTLIIILCVIFYLEVKIQSKDKRIDELIKSEDELREEIFLASCDELTNLPNKEMFIKSLQKTIDKIIKTNSNEKIAVMFLDLDNFKKINDTLGHNYGDELLKIVAEILKFYVGEGNYISRIGGDEFLIFICCDKDCNNVVNLCENIKGMFIEPLKIGNKYACTSVSIGISIFPQDSTDVNILIKNADIAMYKGKNSGKNSYCFFTNNMRQEMERKSEIEKYLRNALENNELQVYYQPQIHVSGKKLAGFEALLRWNSKELGWISPVEFIPIAEETSLIIPIGEWLIKTVCNQYVEWMKKGYAPFTIAINLSAVQIQNKDFGEKIRRIIKETNIDPKYIEFEIAETMLMESLECSIKLLKEFKELGVKVAIDNFGIGYSSFKHLKGLPINTIKIDKSFIDDIDLNSSDRDITHGIIKLAHKINMEVIAEGVGKEGQVSLLEHMECDKIQGYYFSRPLSLESAESMLESADHFFK</sequence>
<dbReference type="InterPro" id="IPR035919">
    <property type="entry name" value="EAL_sf"/>
</dbReference>
<keyword evidence="1" id="KW-1133">Transmembrane helix</keyword>
<feature type="domain" description="GGDEF" evidence="3">
    <location>
        <begin position="116"/>
        <end position="249"/>
    </location>
</feature>
<comment type="caution">
    <text evidence="4">The sequence shown here is derived from an EMBL/GenBank/DDBJ whole genome shotgun (WGS) entry which is preliminary data.</text>
</comment>
<name>A0A2T0B690_9CLOT</name>
<protein>
    <submittedName>
        <fullName evidence="4">Cyclic di-GMP phosphodiesterase Gmr</fullName>
        <ecNumber evidence="4">3.1.4.52</ecNumber>
    </submittedName>
</protein>
<gene>
    <name evidence="4" type="primary">gmr_1</name>
    <name evidence="4" type="ORF">CLLI_08890</name>
</gene>
<dbReference type="SUPFAM" id="SSF55073">
    <property type="entry name" value="Nucleotide cyclase"/>
    <property type="match status" value="1"/>
</dbReference>
<dbReference type="CDD" id="cd01949">
    <property type="entry name" value="GGDEF"/>
    <property type="match status" value="1"/>
</dbReference>
<dbReference type="PANTHER" id="PTHR33121">
    <property type="entry name" value="CYCLIC DI-GMP PHOSPHODIESTERASE PDEF"/>
    <property type="match status" value="1"/>
</dbReference>
<evidence type="ECO:0000259" key="3">
    <source>
        <dbReference type="PROSITE" id="PS50887"/>
    </source>
</evidence>
<dbReference type="Pfam" id="PF00990">
    <property type="entry name" value="GGDEF"/>
    <property type="match status" value="1"/>
</dbReference>
<evidence type="ECO:0000313" key="5">
    <source>
        <dbReference type="Proteomes" id="UP000239706"/>
    </source>
</evidence>
<dbReference type="InterPro" id="IPR001633">
    <property type="entry name" value="EAL_dom"/>
</dbReference>
<dbReference type="InterPro" id="IPR043128">
    <property type="entry name" value="Rev_trsase/Diguanyl_cyclase"/>
</dbReference>
<feature type="transmembrane region" description="Helical" evidence="1">
    <location>
        <begin position="12"/>
        <end position="33"/>
    </location>
</feature>
<dbReference type="InterPro" id="IPR029787">
    <property type="entry name" value="Nucleotide_cyclase"/>
</dbReference>
<feature type="transmembrane region" description="Helical" evidence="1">
    <location>
        <begin position="39"/>
        <end position="56"/>
    </location>
</feature>
<proteinExistence type="predicted"/>
<evidence type="ECO:0000256" key="1">
    <source>
        <dbReference type="SAM" id="Phobius"/>
    </source>
</evidence>
<dbReference type="Gene3D" id="3.20.20.450">
    <property type="entry name" value="EAL domain"/>
    <property type="match status" value="1"/>
</dbReference>
<dbReference type="EC" id="3.1.4.52" evidence="4"/>
<dbReference type="AlphaFoldDB" id="A0A2T0B690"/>
<dbReference type="InterPro" id="IPR000160">
    <property type="entry name" value="GGDEF_dom"/>
</dbReference>
<dbReference type="OrthoDB" id="9762141at2"/>
<keyword evidence="5" id="KW-1185">Reference proteome</keyword>
<dbReference type="Gene3D" id="3.30.70.270">
    <property type="match status" value="1"/>
</dbReference>
<evidence type="ECO:0000259" key="2">
    <source>
        <dbReference type="PROSITE" id="PS50883"/>
    </source>
</evidence>
<dbReference type="PROSITE" id="PS50887">
    <property type="entry name" value="GGDEF"/>
    <property type="match status" value="1"/>
</dbReference>
<dbReference type="PANTHER" id="PTHR33121:SF71">
    <property type="entry name" value="OXYGEN SENSOR PROTEIN DOSP"/>
    <property type="match status" value="1"/>
</dbReference>
<keyword evidence="4" id="KW-0378">Hydrolase</keyword>
<dbReference type="Pfam" id="PF00563">
    <property type="entry name" value="EAL"/>
    <property type="match status" value="1"/>
</dbReference>
<dbReference type="GO" id="GO:0071111">
    <property type="term" value="F:cyclic-guanylate-specific phosphodiesterase activity"/>
    <property type="evidence" value="ECO:0007669"/>
    <property type="project" value="UniProtKB-EC"/>
</dbReference>
<dbReference type="EMBL" id="PVXO01000027">
    <property type="protein sequence ID" value="PRR79409.1"/>
    <property type="molecule type" value="Genomic_DNA"/>
</dbReference>
<dbReference type="RefSeq" id="WP_106063036.1">
    <property type="nucleotide sequence ID" value="NZ_PVXO01000027.1"/>
</dbReference>